<name>A0A8J6ALD1_GALPY</name>
<evidence type="ECO:0000256" key="1">
    <source>
        <dbReference type="SAM" id="MobiDB-lite"/>
    </source>
</evidence>
<gene>
    <name evidence="2" type="ORF">J0S82_002953</name>
</gene>
<feature type="non-terminal residue" evidence="2">
    <location>
        <position position="511"/>
    </location>
</feature>
<evidence type="ECO:0000313" key="2">
    <source>
        <dbReference type="EMBL" id="KAG8520395.1"/>
    </source>
</evidence>
<reference evidence="2" key="1">
    <citation type="journal article" date="2021" name="Evol. Appl.">
        <title>The genome of the Pyrenean desman and the effects of bottlenecks and inbreeding on the genomic landscape of an endangered species.</title>
        <authorList>
            <person name="Escoda L."/>
            <person name="Castresana J."/>
        </authorList>
    </citation>
    <scope>NUCLEOTIDE SEQUENCE</scope>
    <source>
        <strain evidence="2">IBE-C5619</strain>
    </source>
</reference>
<dbReference type="EMBL" id="JAGFMF010011569">
    <property type="protein sequence ID" value="KAG8520395.1"/>
    <property type="molecule type" value="Genomic_DNA"/>
</dbReference>
<protein>
    <submittedName>
        <fullName evidence="2">Uncharacterized protein</fullName>
    </submittedName>
</protein>
<proteinExistence type="predicted"/>
<feature type="region of interest" description="Disordered" evidence="1">
    <location>
        <begin position="388"/>
        <end position="411"/>
    </location>
</feature>
<evidence type="ECO:0000313" key="3">
    <source>
        <dbReference type="Proteomes" id="UP000700334"/>
    </source>
</evidence>
<feature type="compositionally biased region" description="Polar residues" evidence="1">
    <location>
        <begin position="148"/>
        <end position="158"/>
    </location>
</feature>
<feature type="compositionally biased region" description="Pro residues" evidence="1">
    <location>
        <begin position="390"/>
        <end position="401"/>
    </location>
</feature>
<accession>A0A8J6ALD1</accession>
<comment type="caution">
    <text evidence="2">The sequence shown here is derived from an EMBL/GenBank/DDBJ whole genome shotgun (WGS) entry which is preliminary data.</text>
</comment>
<dbReference type="AlphaFoldDB" id="A0A8J6ALD1"/>
<organism evidence="2 3">
    <name type="scientific">Galemys pyrenaicus</name>
    <name type="common">Iberian desman</name>
    <name type="synonym">Pyrenean desman</name>
    <dbReference type="NCBI Taxonomy" id="202257"/>
    <lineage>
        <taxon>Eukaryota</taxon>
        <taxon>Metazoa</taxon>
        <taxon>Chordata</taxon>
        <taxon>Craniata</taxon>
        <taxon>Vertebrata</taxon>
        <taxon>Euteleostomi</taxon>
        <taxon>Mammalia</taxon>
        <taxon>Eutheria</taxon>
        <taxon>Laurasiatheria</taxon>
        <taxon>Eulipotyphla</taxon>
        <taxon>Talpidae</taxon>
        <taxon>Galemys</taxon>
    </lineage>
</organism>
<keyword evidence="3" id="KW-1185">Reference proteome</keyword>
<sequence length="511" mass="56223">ANESGCDGRLGKTESESGSTAVLMKTLDSQNFTVLDGLYKEFKENDSSFTKPKFYRMQQGLGIQYWGKGQLPNRIAFSSNLVPLWDIFWIKICLIHSWWGTSAWYLGPGTSVHAKMLTAVSWLELLTLPVKRQKWSGTPPTPEPSLSPAAQSTTSAPETNMPKYAEYCEVLSTKATRLQQQLRMHEEDEHFLPMSHYTTSWCSSRWPFPSHQLAHDGEWESNFSPIPKVKVPPLVLTSIYLAPSSTTVTFSTEVTSLRATSTTQTTIHAHCHPPDQSVRTAVASLPESSNVHSHDLAHLLEAQSSHPGGWERHRASDWVQYLCSPDEGLPHLHTLSPLALILSLPEKPAGPAKPGVGGPDIASPTITMVMPGDPNFLQGLTNFLAAIQMVPPPSPSSPQPLPQSSSPGPHQDALLEAQRILEAGVLKASEGWHCHCSSSCCNPSTSTTCMVRSPHPETSRWQPHNDHGARRIYAIEFFFRAGSSRVGGLLQPLYEETVEVQGSQRTSPKSQ</sequence>
<dbReference type="Proteomes" id="UP000700334">
    <property type="component" value="Unassembled WGS sequence"/>
</dbReference>
<feature type="region of interest" description="Disordered" evidence="1">
    <location>
        <begin position="134"/>
        <end position="158"/>
    </location>
</feature>